<dbReference type="SUPFAM" id="SSF51735">
    <property type="entry name" value="NAD(P)-binding Rossmann-fold domains"/>
    <property type="match status" value="1"/>
</dbReference>
<feature type="domain" description="Ketoreductase" evidence="2">
    <location>
        <begin position="7"/>
        <end position="172"/>
    </location>
</feature>
<name>A0A7K0G4J8_9SPHI</name>
<evidence type="ECO:0000313" key="4">
    <source>
        <dbReference type="Proteomes" id="UP000487757"/>
    </source>
</evidence>
<comment type="caution">
    <text evidence="3">The sequence shown here is derived from an EMBL/GenBank/DDBJ whole genome shotgun (WGS) entry which is preliminary data.</text>
</comment>
<dbReference type="OrthoDB" id="9803333at2"/>
<dbReference type="FunFam" id="3.40.50.720:FF:000084">
    <property type="entry name" value="Short-chain dehydrogenase reductase"/>
    <property type="match status" value="1"/>
</dbReference>
<dbReference type="SMART" id="SM00822">
    <property type="entry name" value="PKS_KR"/>
    <property type="match status" value="1"/>
</dbReference>
<dbReference type="InterPro" id="IPR057326">
    <property type="entry name" value="KR_dom"/>
</dbReference>
<keyword evidence="4" id="KW-1185">Reference proteome</keyword>
<dbReference type="PRINTS" id="PR00081">
    <property type="entry name" value="GDHRDH"/>
</dbReference>
<accession>A0A7K0G4J8</accession>
<protein>
    <submittedName>
        <fullName evidence="3">SDR family oxidoreductase</fullName>
    </submittedName>
</protein>
<dbReference type="InterPro" id="IPR020904">
    <property type="entry name" value="Sc_DH/Rdtase_CS"/>
</dbReference>
<dbReference type="EMBL" id="WKKH01000059">
    <property type="protein sequence ID" value="MRX78562.1"/>
    <property type="molecule type" value="Genomic_DNA"/>
</dbReference>
<proteinExistence type="inferred from homology"/>
<dbReference type="PROSITE" id="PS00061">
    <property type="entry name" value="ADH_SHORT"/>
    <property type="match status" value="1"/>
</dbReference>
<reference evidence="3 4" key="1">
    <citation type="submission" date="2019-11" db="EMBL/GenBank/DDBJ databases">
        <title>Pedobacter petrophilus genome.</title>
        <authorList>
            <person name="Feldbauer M.J."/>
            <person name="Newman J.D."/>
        </authorList>
    </citation>
    <scope>NUCLEOTIDE SEQUENCE [LARGE SCALE GENOMIC DNA]</scope>
    <source>
        <strain evidence="3 4">LMG 29686</strain>
    </source>
</reference>
<dbReference type="InterPro" id="IPR036291">
    <property type="entry name" value="NAD(P)-bd_dom_sf"/>
</dbReference>
<dbReference type="Gene3D" id="3.40.50.720">
    <property type="entry name" value="NAD(P)-binding Rossmann-like Domain"/>
    <property type="match status" value="1"/>
</dbReference>
<dbReference type="Pfam" id="PF13561">
    <property type="entry name" value="adh_short_C2"/>
    <property type="match status" value="1"/>
</dbReference>
<sequence>MKKLENKVAVITGGNSGIGFATAKAFIEEGAKVVITGRNQDALNKAVVELGENAVAILADVSVIGETIAMAEKVKSMYGKVDILFVNAGVSFLEPVGQISEETYERIMDINFKGAVFTTEKVLPLLSSGASVIHLSSVSSFAVGSGTAIYAASKAALNAYSRTAAIELASRQIRVNVINPGMVNTPLAGKAGIPEKALDEIKAYLLSKMPFRRFAQPDEIAKLAVFLASDDASFISGAEYNIDGAQTVNEPFRA</sequence>
<dbReference type="RefSeq" id="WP_154282965.1">
    <property type="nucleotide sequence ID" value="NZ_JBHUJQ010000001.1"/>
</dbReference>
<dbReference type="InterPro" id="IPR002347">
    <property type="entry name" value="SDR_fam"/>
</dbReference>
<dbReference type="PANTHER" id="PTHR43975">
    <property type="entry name" value="ZGC:101858"/>
    <property type="match status" value="1"/>
</dbReference>
<gene>
    <name evidence="3" type="ORF">GJU39_21005</name>
</gene>
<organism evidence="3 4">
    <name type="scientific">Pedobacter petrophilus</name>
    <dbReference type="NCBI Taxonomy" id="1908241"/>
    <lineage>
        <taxon>Bacteria</taxon>
        <taxon>Pseudomonadati</taxon>
        <taxon>Bacteroidota</taxon>
        <taxon>Sphingobacteriia</taxon>
        <taxon>Sphingobacteriales</taxon>
        <taxon>Sphingobacteriaceae</taxon>
        <taxon>Pedobacter</taxon>
    </lineage>
</organism>
<comment type="similarity">
    <text evidence="1">Belongs to the short-chain dehydrogenases/reductases (SDR) family.</text>
</comment>
<dbReference type="Proteomes" id="UP000487757">
    <property type="component" value="Unassembled WGS sequence"/>
</dbReference>
<evidence type="ECO:0000256" key="1">
    <source>
        <dbReference type="ARBA" id="ARBA00006484"/>
    </source>
</evidence>
<dbReference type="PRINTS" id="PR00080">
    <property type="entry name" value="SDRFAMILY"/>
</dbReference>
<evidence type="ECO:0000259" key="2">
    <source>
        <dbReference type="SMART" id="SM00822"/>
    </source>
</evidence>
<evidence type="ECO:0000313" key="3">
    <source>
        <dbReference type="EMBL" id="MRX78562.1"/>
    </source>
</evidence>
<dbReference type="PANTHER" id="PTHR43975:SF2">
    <property type="entry name" value="EG:BACR7A4.14 PROTEIN-RELATED"/>
    <property type="match status" value="1"/>
</dbReference>
<dbReference type="CDD" id="cd05233">
    <property type="entry name" value="SDR_c"/>
    <property type="match status" value="1"/>
</dbReference>
<dbReference type="AlphaFoldDB" id="A0A7K0G4J8"/>